<sequence length="291" mass="30981">MELRHLRYFTVLADTLHFGQAAARLNIVQPALSMQIRKLEEELGVALFERSRRKVALTPTGELFLIEARRCLSHADQARFLAQEAKRGAIGQLRLGLSNGAVQSGALRRVMRAFRASSPGLLIEPVEVHPAGAADAIFRGDIDASLGTTASLALPEGLESYTMAQHRALVVLPEEHPLAAEADIPAEALRGETFIGYAGPHDVMGMSLTVGALGYLPAAQRAVSSPSMTVGMVAAGLGVAIVPESIARPEAGAVFRGLRDRRFDIDVTLLWSGSQSASTAAAIARMLAEEP</sequence>
<gene>
    <name evidence="6" type="ORF">RM543_10850</name>
</gene>
<dbReference type="PRINTS" id="PR00039">
    <property type="entry name" value="HTHLYSR"/>
</dbReference>
<dbReference type="RefSeq" id="WP_311691501.1">
    <property type="nucleotide sequence ID" value="NZ_JAVRHL010000003.1"/>
</dbReference>
<keyword evidence="4" id="KW-0804">Transcription</keyword>
<dbReference type="Pfam" id="PF00126">
    <property type="entry name" value="HTH_1"/>
    <property type="match status" value="1"/>
</dbReference>
<feature type="domain" description="HTH lysR-type" evidence="5">
    <location>
        <begin position="1"/>
        <end position="58"/>
    </location>
</feature>
<keyword evidence="7" id="KW-1185">Reference proteome</keyword>
<name>A0ABU3DHK1_9RHOB</name>
<organism evidence="6 7">
    <name type="scientific">Tropicimonas omnivorans</name>
    <dbReference type="NCBI Taxonomy" id="3075590"/>
    <lineage>
        <taxon>Bacteria</taxon>
        <taxon>Pseudomonadati</taxon>
        <taxon>Pseudomonadota</taxon>
        <taxon>Alphaproteobacteria</taxon>
        <taxon>Rhodobacterales</taxon>
        <taxon>Roseobacteraceae</taxon>
        <taxon>Tropicimonas</taxon>
    </lineage>
</organism>
<comment type="similarity">
    <text evidence="1">Belongs to the LysR transcriptional regulatory family.</text>
</comment>
<dbReference type="InterPro" id="IPR036388">
    <property type="entry name" value="WH-like_DNA-bd_sf"/>
</dbReference>
<dbReference type="Gene3D" id="3.40.190.10">
    <property type="entry name" value="Periplasmic binding protein-like II"/>
    <property type="match status" value="2"/>
</dbReference>
<dbReference type="PANTHER" id="PTHR30346:SF0">
    <property type="entry name" value="HCA OPERON TRANSCRIPTIONAL ACTIVATOR HCAR"/>
    <property type="match status" value="1"/>
</dbReference>
<dbReference type="SUPFAM" id="SSF53850">
    <property type="entry name" value="Periplasmic binding protein-like II"/>
    <property type="match status" value="1"/>
</dbReference>
<dbReference type="Gene3D" id="1.10.10.10">
    <property type="entry name" value="Winged helix-like DNA-binding domain superfamily/Winged helix DNA-binding domain"/>
    <property type="match status" value="1"/>
</dbReference>
<protein>
    <submittedName>
        <fullName evidence="6">LysR substrate-binding domain-containing protein</fullName>
    </submittedName>
</protein>
<evidence type="ECO:0000313" key="7">
    <source>
        <dbReference type="Proteomes" id="UP001265259"/>
    </source>
</evidence>
<dbReference type="InterPro" id="IPR005119">
    <property type="entry name" value="LysR_subst-bd"/>
</dbReference>
<evidence type="ECO:0000259" key="5">
    <source>
        <dbReference type="PROSITE" id="PS50931"/>
    </source>
</evidence>
<dbReference type="PROSITE" id="PS50931">
    <property type="entry name" value="HTH_LYSR"/>
    <property type="match status" value="1"/>
</dbReference>
<evidence type="ECO:0000256" key="4">
    <source>
        <dbReference type="ARBA" id="ARBA00023163"/>
    </source>
</evidence>
<keyword evidence="3" id="KW-0238">DNA-binding</keyword>
<evidence type="ECO:0000313" key="6">
    <source>
        <dbReference type="EMBL" id="MDT0683186.1"/>
    </source>
</evidence>
<reference evidence="6 7" key="1">
    <citation type="submission" date="2023-09" db="EMBL/GenBank/DDBJ databases">
        <authorList>
            <person name="Rey-Velasco X."/>
        </authorList>
    </citation>
    <scope>NUCLEOTIDE SEQUENCE [LARGE SCALE GENOMIC DNA]</scope>
    <source>
        <strain evidence="6 7">F158</strain>
    </source>
</reference>
<dbReference type="PANTHER" id="PTHR30346">
    <property type="entry name" value="TRANSCRIPTIONAL DUAL REGULATOR HCAR-RELATED"/>
    <property type="match status" value="1"/>
</dbReference>
<evidence type="ECO:0000256" key="3">
    <source>
        <dbReference type="ARBA" id="ARBA00023125"/>
    </source>
</evidence>
<keyword evidence="2" id="KW-0805">Transcription regulation</keyword>
<dbReference type="InterPro" id="IPR036390">
    <property type="entry name" value="WH_DNA-bd_sf"/>
</dbReference>
<accession>A0ABU3DHK1</accession>
<dbReference type="InterPro" id="IPR000847">
    <property type="entry name" value="LysR_HTH_N"/>
</dbReference>
<dbReference type="Proteomes" id="UP001265259">
    <property type="component" value="Unassembled WGS sequence"/>
</dbReference>
<dbReference type="EMBL" id="JAVRHL010000003">
    <property type="protein sequence ID" value="MDT0683186.1"/>
    <property type="molecule type" value="Genomic_DNA"/>
</dbReference>
<evidence type="ECO:0000256" key="1">
    <source>
        <dbReference type="ARBA" id="ARBA00009437"/>
    </source>
</evidence>
<proteinExistence type="inferred from homology"/>
<dbReference type="Pfam" id="PF03466">
    <property type="entry name" value="LysR_substrate"/>
    <property type="match status" value="1"/>
</dbReference>
<comment type="caution">
    <text evidence="6">The sequence shown here is derived from an EMBL/GenBank/DDBJ whole genome shotgun (WGS) entry which is preliminary data.</text>
</comment>
<evidence type="ECO:0000256" key="2">
    <source>
        <dbReference type="ARBA" id="ARBA00023015"/>
    </source>
</evidence>
<dbReference type="CDD" id="cd08414">
    <property type="entry name" value="PBP2_LTTR_aromatics_like"/>
    <property type="match status" value="1"/>
</dbReference>
<dbReference type="SUPFAM" id="SSF46785">
    <property type="entry name" value="Winged helix' DNA-binding domain"/>
    <property type="match status" value="1"/>
</dbReference>